<keyword evidence="2" id="KW-1185">Reference proteome</keyword>
<organism evidence="1 2">
    <name type="scientific">Chionoecetes opilio</name>
    <name type="common">Atlantic snow crab</name>
    <name type="synonym">Cancer opilio</name>
    <dbReference type="NCBI Taxonomy" id="41210"/>
    <lineage>
        <taxon>Eukaryota</taxon>
        <taxon>Metazoa</taxon>
        <taxon>Ecdysozoa</taxon>
        <taxon>Arthropoda</taxon>
        <taxon>Crustacea</taxon>
        <taxon>Multicrustacea</taxon>
        <taxon>Malacostraca</taxon>
        <taxon>Eumalacostraca</taxon>
        <taxon>Eucarida</taxon>
        <taxon>Decapoda</taxon>
        <taxon>Pleocyemata</taxon>
        <taxon>Brachyura</taxon>
        <taxon>Eubrachyura</taxon>
        <taxon>Majoidea</taxon>
        <taxon>Majidae</taxon>
        <taxon>Chionoecetes</taxon>
    </lineage>
</organism>
<dbReference type="OrthoDB" id="10050977at2759"/>
<evidence type="ECO:0000313" key="2">
    <source>
        <dbReference type="Proteomes" id="UP000770661"/>
    </source>
</evidence>
<protein>
    <submittedName>
        <fullName evidence="1">Uncharacterized protein</fullName>
    </submittedName>
</protein>
<accession>A0A8J4Y878</accession>
<comment type="caution">
    <text evidence="1">The sequence shown here is derived from an EMBL/GenBank/DDBJ whole genome shotgun (WGS) entry which is preliminary data.</text>
</comment>
<dbReference type="EMBL" id="JACEEZ010009559">
    <property type="protein sequence ID" value="KAG0722407.1"/>
    <property type="molecule type" value="Genomic_DNA"/>
</dbReference>
<dbReference type="Proteomes" id="UP000770661">
    <property type="component" value="Unassembled WGS sequence"/>
</dbReference>
<evidence type="ECO:0000313" key="1">
    <source>
        <dbReference type="EMBL" id="KAG0722407.1"/>
    </source>
</evidence>
<sequence>MAKQRPSPVAEAWLVAAIDDVLGFIFSIKEVDHWLAKLAICQQLVSGVLTNIKREVGRKLKAPNVTRLNSLYVSMEDLSEVLDTKLAQINVICMQNGIATFNQVDKGFEEPRTHGYREHQLYPLSNKMGKELESWYSQKQRNKLLEQAIFPASFRAAWVDVFVKYNTAIPSYAAVERLFSQGLDIK</sequence>
<dbReference type="AlphaFoldDB" id="A0A8J4Y878"/>
<reference evidence="1" key="1">
    <citation type="submission" date="2020-07" db="EMBL/GenBank/DDBJ databases">
        <title>The High-quality genome of the commercially important snow crab, Chionoecetes opilio.</title>
        <authorList>
            <person name="Jeong J.-H."/>
            <person name="Ryu S."/>
        </authorList>
    </citation>
    <scope>NUCLEOTIDE SEQUENCE</scope>
    <source>
        <strain evidence="1">MADBK_172401_WGS</strain>
        <tissue evidence="1">Digestive gland</tissue>
    </source>
</reference>
<proteinExistence type="predicted"/>
<name>A0A8J4Y878_CHIOP</name>
<gene>
    <name evidence="1" type="ORF">GWK47_006032</name>
</gene>